<feature type="compositionally biased region" description="Gly residues" evidence="5">
    <location>
        <begin position="21"/>
        <end position="33"/>
    </location>
</feature>
<evidence type="ECO:0000313" key="8">
    <source>
        <dbReference type="Proteomes" id="UP001558353"/>
    </source>
</evidence>
<proteinExistence type="predicted"/>
<keyword evidence="3" id="KW-0408">Iron</keyword>
<keyword evidence="2" id="KW-0479">Metal-binding</keyword>
<feature type="domain" description="Iron-binding zinc finger CDGSH type" evidence="6">
    <location>
        <begin position="80"/>
        <end position="111"/>
    </location>
</feature>
<accession>A0ABV3UX76</accession>
<feature type="compositionally biased region" description="Low complexity" evidence="5">
    <location>
        <begin position="34"/>
        <end position="50"/>
    </location>
</feature>
<dbReference type="Proteomes" id="UP001558353">
    <property type="component" value="Unassembled WGS sequence"/>
</dbReference>
<evidence type="ECO:0000256" key="3">
    <source>
        <dbReference type="ARBA" id="ARBA00023004"/>
    </source>
</evidence>
<keyword evidence="4" id="KW-0411">Iron-sulfur</keyword>
<dbReference type="SMART" id="SM00704">
    <property type="entry name" value="ZnF_CDGSH"/>
    <property type="match status" value="1"/>
</dbReference>
<dbReference type="InterPro" id="IPR018967">
    <property type="entry name" value="FeS-contain_CDGSH-typ"/>
</dbReference>
<evidence type="ECO:0000313" key="7">
    <source>
        <dbReference type="EMBL" id="MEX3529804.1"/>
    </source>
</evidence>
<gene>
    <name evidence="7" type="ORF">VVR64_12160</name>
</gene>
<comment type="caution">
    <text evidence="7">The sequence shown here is derived from an EMBL/GenBank/DDBJ whole genome shotgun (WGS) entry which is preliminary data.</text>
</comment>
<dbReference type="Gene3D" id="3.40.5.90">
    <property type="entry name" value="CDGSH iron-sulfur domain, mitoNEET-type"/>
    <property type="match status" value="1"/>
</dbReference>
<dbReference type="Pfam" id="PF09360">
    <property type="entry name" value="zf-CDGSH"/>
    <property type="match status" value="1"/>
</dbReference>
<organism evidence="7 8">
    <name type="scientific">Corynebacterium xerosis</name>
    <dbReference type="NCBI Taxonomy" id="1725"/>
    <lineage>
        <taxon>Bacteria</taxon>
        <taxon>Bacillati</taxon>
        <taxon>Actinomycetota</taxon>
        <taxon>Actinomycetes</taxon>
        <taxon>Mycobacteriales</taxon>
        <taxon>Corynebacteriaceae</taxon>
        <taxon>Corynebacterium</taxon>
    </lineage>
</organism>
<protein>
    <submittedName>
        <fullName evidence="7">CDGSH iron-sulfur domain-containing protein</fullName>
    </submittedName>
</protein>
<evidence type="ECO:0000256" key="1">
    <source>
        <dbReference type="ARBA" id="ARBA00022714"/>
    </source>
</evidence>
<evidence type="ECO:0000256" key="4">
    <source>
        <dbReference type="ARBA" id="ARBA00023014"/>
    </source>
</evidence>
<name>A0ABV3UX76_9CORY</name>
<dbReference type="RefSeq" id="WP_368523046.1">
    <property type="nucleotide sequence ID" value="NZ_JAYWMA010000024.1"/>
</dbReference>
<keyword evidence="8" id="KW-1185">Reference proteome</keyword>
<reference evidence="7 8" key="1">
    <citation type="journal article" date="2024" name="Fungal Genet. Biol.">
        <title>The porcine skin microbiome exhibits broad fungal antagonism.</title>
        <authorList>
            <person name="De La Cruz K.F."/>
            <person name="Townsend E.C."/>
            <person name="Alex Cheong J.Z."/>
            <person name="Salamzade R."/>
            <person name="Liu A."/>
            <person name="Sandstrom S."/>
            <person name="Davila E."/>
            <person name="Huang L."/>
            <person name="Xu K.H."/>
            <person name="Wu S.Y."/>
            <person name="Meudt J.J."/>
            <person name="Shanmuganayagam D."/>
            <person name="Gibson A.L.F."/>
            <person name="Kalan L.R."/>
        </authorList>
    </citation>
    <scope>NUCLEOTIDE SEQUENCE [LARGE SCALE GENOMIC DNA]</scope>
    <source>
        <strain evidence="7 8">LK2569</strain>
    </source>
</reference>
<evidence type="ECO:0000256" key="2">
    <source>
        <dbReference type="ARBA" id="ARBA00022723"/>
    </source>
</evidence>
<feature type="region of interest" description="Disordered" evidence="5">
    <location>
        <begin position="1"/>
        <end position="50"/>
    </location>
</feature>
<keyword evidence="1" id="KW-0001">2Fe-2S</keyword>
<dbReference type="EMBL" id="JAYWMA010000024">
    <property type="protein sequence ID" value="MEX3529804.1"/>
    <property type="molecule type" value="Genomic_DNA"/>
</dbReference>
<sequence>MPDPGTTPDDELNAGRPKGTGAPGGPDAAGGPNGPDAAGHPDGAGRSAADARAVITAFPNGPLLVRGDFAIAAEPGADPERPERAVVALCRCGASSIKPLCDGTHKLIGFTTEKSGDVSGGRPPRT</sequence>
<evidence type="ECO:0000259" key="6">
    <source>
        <dbReference type="SMART" id="SM00704"/>
    </source>
</evidence>
<evidence type="ECO:0000256" key="5">
    <source>
        <dbReference type="SAM" id="MobiDB-lite"/>
    </source>
</evidence>
<dbReference type="InterPro" id="IPR042216">
    <property type="entry name" value="MitoNEET_CISD"/>
</dbReference>